<dbReference type="PRINTS" id="PR01840">
    <property type="entry name" value="TATCFAMILY"/>
</dbReference>
<dbReference type="HAMAP" id="MF_00902">
    <property type="entry name" value="TatC"/>
    <property type="match status" value="1"/>
</dbReference>
<dbReference type="RefSeq" id="WP_002665326.1">
    <property type="nucleotide sequence ID" value="NZ_UFTJ01000005.1"/>
</dbReference>
<evidence type="ECO:0000313" key="7">
    <source>
        <dbReference type="Proteomes" id="UP000255515"/>
    </source>
</evidence>
<dbReference type="InterPro" id="IPR002033">
    <property type="entry name" value="TatC"/>
</dbReference>
<keyword evidence="5" id="KW-0811">Translocation</keyword>
<evidence type="ECO:0000256" key="5">
    <source>
        <dbReference type="HAMAP-Rule" id="MF_00902"/>
    </source>
</evidence>
<gene>
    <name evidence="6" type="primary">tatC2</name>
    <name evidence="5" type="synonym">tatC</name>
    <name evidence="6" type="ORF">NCTC11661_02321</name>
</gene>
<dbReference type="GO" id="GO:0065002">
    <property type="term" value="P:intracellular protein transmembrane transport"/>
    <property type="evidence" value="ECO:0007669"/>
    <property type="project" value="TreeGrafter"/>
</dbReference>
<keyword evidence="3 5" id="KW-1133">Transmembrane helix</keyword>
<evidence type="ECO:0000256" key="3">
    <source>
        <dbReference type="ARBA" id="ARBA00022989"/>
    </source>
</evidence>
<comment type="function">
    <text evidence="5">Part of the twin-arginine translocation (Tat) system that transports large folded proteins containing a characteristic twin-arginine motif in their signal peptide across membranes.</text>
</comment>
<accession>A0A380ZVZ3</accession>
<dbReference type="Proteomes" id="UP000255515">
    <property type="component" value="Unassembled WGS sequence"/>
</dbReference>
<feature type="transmembrane region" description="Helical" evidence="5">
    <location>
        <begin position="218"/>
        <end position="248"/>
    </location>
</feature>
<feature type="transmembrane region" description="Helical" evidence="5">
    <location>
        <begin position="179"/>
        <end position="206"/>
    </location>
</feature>
<dbReference type="AlphaFoldDB" id="A0A380ZVZ3"/>
<dbReference type="EMBL" id="UFTJ01000005">
    <property type="protein sequence ID" value="SUV53174.1"/>
    <property type="molecule type" value="Genomic_DNA"/>
</dbReference>
<dbReference type="PANTHER" id="PTHR30371:SF0">
    <property type="entry name" value="SEC-INDEPENDENT PROTEIN TRANSLOCASE PROTEIN TATC, CHLOROPLASTIC-RELATED"/>
    <property type="match status" value="1"/>
</dbReference>
<keyword evidence="5" id="KW-0653">Protein transport</keyword>
<protein>
    <recommendedName>
        <fullName evidence="5">Sec-independent protein translocase protein TatC</fullName>
    </recommendedName>
</protein>
<dbReference type="PANTHER" id="PTHR30371">
    <property type="entry name" value="SEC-INDEPENDENT PROTEIN TRANSLOCASE PROTEIN TATC"/>
    <property type="match status" value="1"/>
</dbReference>
<sequence length="274" mass="31495">MQKKEMSFLGHVGELRSHLIRSLIAVIIGAIIVWNFLPWIMDNIFFGPTRSDFITFKLINEYSLKWTGATAIELPDEFPIRVQKLYQQFNVAFMISFFGGMVLALPYIVWEIWRFIAPGLHPNERKNSAAFINAVWIFFMMGALVGYFLILPFAINFAVLFKISDIIQPLYDLSDYSALFFQIVLGMGIVFLFPLIIYFLTSIGIVTPTFLKTYRRHAIVVIMVLAAIITPADIVSMMIAAVPLLLLYEFSILLSKRTYKIVQKRALEELQKSR</sequence>
<organism evidence="6 7">
    <name type="scientific">Bergeyella zoohelcum</name>
    <dbReference type="NCBI Taxonomy" id="1015"/>
    <lineage>
        <taxon>Bacteria</taxon>
        <taxon>Pseudomonadati</taxon>
        <taxon>Bacteroidota</taxon>
        <taxon>Flavobacteriia</taxon>
        <taxon>Flavobacteriales</taxon>
        <taxon>Weeksellaceae</taxon>
        <taxon>Bergeyella</taxon>
    </lineage>
</organism>
<reference evidence="6 7" key="1">
    <citation type="submission" date="2018-06" db="EMBL/GenBank/DDBJ databases">
        <authorList>
            <consortium name="Pathogen Informatics"/>
            <person name="Doyle S."/>
        </authorList>
    </citation>
    <scope>NUCLEOTIDE SEQUENCE [LARGE SCALE GENOMIC DNA]</scope>
    <source>
        <strain evidence="6 7">NCTC11661</strain>
    </source>
</reference>
<keyword evidence="2 5" id="KW-0812">Transmembrane</keyword>
<evidence type="ECO:0000256" key="1">
    <source>
        <dbReference type="ARBA" id="ARBA00004141"/>
    </source>
</evidence>
<dbReference type="GO" id="GO:0043953">
    <property type="term" value="P:protein transport by the Tat complex"/>
    <property type="evidence" value="ECO:0007669"/>
    <property type="project" value="UniProtKB-UniRule"/>
</dbReference>
<dbReference type="GO" id="GO:0009977">
    <property type="term" value="F:proton motive force dependent protein transmembrane transporter activity"/>
    <property type="evidence" value="ECO:0007669"/>
    <property type="project" value="TreeGrafter"/>
</dbReference>
<comment type="caution">
    <text evidence="5">Lacks conserved residue(s) required for the propagation of feature annotation.</text>
</comment>
<feature type="transmembrane region" description="Helical" evidence="5">
    <location>
        <begin position="20"/>
        <end position="41"/>
    </location>
</feature>
<feature type="transmembrane region" description="Helical" evidence="5">
    <location>
        <begin position="91"/>
        <end position="110"/>
    </location>
</feature>
<dbReference type="NCBIfam" id="TIGR00945">
    <property type="entry name" value="tatC"/>
    <property type="match status" value="1"/>
</dbReference>
<keyword evidence="5" id="KW-0813">Transport</keyword>
<keyword evidence="5" id="KW-1003">Cell membrane</keyword>
<keyword evidence="4 5" id="KW-0472">Membrane</keyword>
<feature type="transmembrane region" description="Helical" evidence="5">
    <location>
        <begin position="131"/>
        <end position="159"/>
    </location>
</feature>
<evidence type="ECO:0000313" key="6">
    <source>
        <dbReference type="EMBL" id="SUV53174.1"/>
    </source>
</evidence>
<comment type="similarity">
    <text evidence="5">Belongs to the TatC family.</text>
</comment>
<evidence type="ECO:0000256" key="4">
    <source>
        <dbReference type="ARBA" id="ARBA00023136"/>
    </source>
</evidence>
<comment type="subunit">
    <text evidence="5">Forms a complex with TatA.</text>
</comment>
<evidence type="ECO:0000256" key="2">
    <source>
        <dbReference type="ARBA" id="ARBA00022692"/>
    </source>
</evidence>
<comment type="subcellular location">
    <subcellularLocation>
        <location evidence="5">Cell membrane</location>
        <topology evidence="5">Multi-pass membrane protein</topology>
    </subcellularLocation>
    <subcellularLocation>
        <location evidence="1">Membrane</location>
        <topology evidence="1">Multi-pass membrane protein</topology>
    </subcellularLocation>
</comment>
<proteinExistence type="inferred from homology"/>
<name>A0A380ZVZ3_9FLAO</name>
<dbReference type="GO" id="GO:0033281">
    <property type="term" value="C:TAT protein transport complex"/>
    <property type="evidence" value="ECO:0007669"/>
    <property type="project" value="UniProtKB-UniRule"/>
</dbReference>
<dbReference type="Pfam" id="PF00902">
    <property type="entry name" value="TatC"/>
    <property type="match status" value="1"/>
</dbReference>